<comment type="caution">
    <text evidence="1">The sequence shown here is derived from an EMBL/GenBank/DDBJ whole genome shotgun (WGS) entry which is preliminary data.</text>
</comment>
<reference evidence="1 2" key="1">
    <citation type="submission" date="2024-01" db="EMBL/GenBank/DDBJ databases">
        <title>The genomes of 5 underutilized Papilionoideae crops provide insights into root nodulation and disease resistanc.</title>
        <authorList>
            <person name="Jiang F."/>
        </authorList>
    </citation>
    <scope>NUCLEOTIDE SEQUENCE [LARGE SCALE GENOMIC DNA]</scope>
    <source>
        <strain evidence="1">LVBAO_FW01</strain>
        <tissue evidence="1">Leaves</tissue>
    </source>
</reference>
<dbReference type="Proteomes" id="UP001367508">
    <property type="component" value="Unassembled WGS sequence"/>
</dbReference>
<keyword evidence="2" id="KW-1185">Reference proteome</keyword>
<dbReference type="EMBL" id="JAYMYQ010000006">
    <property type="protein sequence ID" value="KAK7322468.1"/>
    <property type="molecule type" value="Genomic_DNA"/>
</dbReference>
<sequence length="135" mass="15644">MQGHKRSIQNVKITEIPSVFGDFNLCKVKFSSVSTDKVFNLPRPIFDCQLFEETVSEDGFLSLDEDQNQYEIIVRNMTTTIWAEKGALDLLTPCSQEEVPDCYSERMLFSQKGRFYQWSDDMMSDDNESYHDDTG</sequence>
<organism evidence="1 2">
    <name type="scientific">Canavalia gladiata</name>
    <name type="common">Sword bean</name>
    <name type="synonym">Dolichos gladiatus</name>
    <dbReference type="NCBI Taxonomy" id="3824"/>
    <lineage>
        <taxon>Eukaryota</taxon>
        <taxon>Viridiplantae</taxon>
        <taxon>Streptophyta</taxon>
        <taxon>Embryophyta</taxon>
        <taxon>Tracheophyta</taxon>
        <taxon>Spermatophyta</taxon>
        <taxon>Magnoliopsida</taxon>
        <taxon>eudicotyledons</taxon>
        <taxon>Gunneridae</taxon>
        <taxon>Pentapetalae</taxon>
        <taxon>rosids</taxon>
        <taxon>fabids</taxon>
        <taxon>Fabales</taxon>
        <taxon>Fabaceae</taxon>
        <taxon>Papilionoideae</taxon>
        <taxon>50 kb inversion clade</taxon>
        <taxon>NPAAA clade</taxon>
        <taxon>indigoferoid/millettioid clade</taxon>
        <taxon>Phaseoleae</taxon>
        <taxon>Canavalia</taxon>
    </lineage>
</organism>
<gene>
    <name evidence="1" type="ORF">VNO77_25849</name>
</gene>
<name>A0AAN9KU88_CANGL</name>
<evidence type="ECO:0000313" key="1">
    <source>
        <dbReference type="EMBL" id="KAK7322468.1"/>
    </source>
</evidence>
<accession>A0AAN9KU88</accession>
<protein>
    <submittedName>
        <fullName evidence="1">Uncharacterized protein</fullName>
    </submittedName>
</protein>
<evidence type="ECO:0000313" key="2">
    <source>
        <dbReference type="Proteomes" id="UP001367508"/>
    </source>
</evidence>
<proteinExistence type="predicted"/>
<dbReference type="AlphaFoldDB" id="A0AAN9KU88"/>